<feature type="transmembrane region" description="Helical" evidence="11">
    <location>
        <begin position="163"/>
        <end position="187"/>
    </location>
</feature>
<evidence type="ECO:0000256" key="10">
    <source>
        <dbReference type="ARBA" id="ARBA00023136"/>
    </source>
</evidence>
<feature type="transmembrane region" description="Helical" evidence="11">
    <location>
        <begin position="15"/>
        <end position="37"/>
    </location>
</feature>
<dbReference type="InterPro" id="IPR004358">
    <property type="entry name" value="Sig_transdc_His_kin-like_C"/>
</dbReference>
<dbReference type="GO" id="GO:0005886">
    <property type="term" value="C:plasma membrane"/>
    <property type="evidence" value="ECO:0007669"/>
    <property type="project" value="TreeGrafter"/>
</dbReference>
<dbReference type="InterPro" id="IPR005467">
    <property type="entry name" value="His_kinase_dom"/>
</dbReference>
<comment type="subcellular location">
    <subcellularLocation>
        <location evidence="2">Membrane</location>
    </subcellularLocation>
</comment>
<name>A0A0D1M221_9SPHN</name>
<dbReference type="PANTHER" id="PTHR45436:SF8">
    <property type="entry name" value="HISTIDINE KINASE"/>
    <property type="match status" value="1"/>
</dbReference>
<reference evidence="14 15" key="1">
    <citation type="submission" date="2015-01" db="EMBL/GenBank/DDBJ databases">
        <title>Genome of Sphingomonas taxi strain 30a.</title>
        <authorList>
            <person name="Eevers N."/>
            <person name="Van Hamme J."/>
            <person name="Bottos E."/>
            <person name="Weyens N."/>
            <person name="Vangronsveld J."/>
        </authorList>
    </citation>
    <scope>NUCLEOTIDE SEQUENCE [LARGE SCALE GENOMIC DNA]</scope>
    <source>
        <strain evidence="14 15">30a</strain>
    </source>
</reference>
<evidence type="ECO:0000256" key="2">
    <source>
        <dbReference type="ARBA" id="ARBA00004370"/>
    </source>
</evidence>
<dbReference type="PATRIC" id="fig|1549858.7.peg.3546"/>
<dbReference type="InterPro" id="IPR003660">
    <property type="entry name" value="HAMP_dom"/>
</dbReference>
<evidence type="ECO:0000256" key="1">
    <source>
        <dbReference type="ARBA" id="ARBA00000085"/>
    </source>
</evidence>
<evidence type="ECO:0000259" key="13">
    <source>
        <dbReference type="PROSITE" id="PS50885"/>
    </source>
</evidence>
<dbReference type="CDD" id="cd00082">
    <property type="entry name" value="HisKA"/>
    <property type="match status" value="1"/>
</dbReference>
<dbReference type="InterPro" id="IPR003661">
    <property type="entry name" value="HisK_dim/P_dom"/>
</dbReference>
<evidence type="ECO:0000313" key="14">
    <source>
        <dbReference type="EMBL" id="KIU26015.1"/>
    </source>
</evidence>
<dbReference type="Proteomes" id="UP000033203">
    <property type="component" value="Unassembled WGS sequence"/>
</dbReference>
<evidence type="ECO:0000256" key="9">
    <source>
        <dbReference type="ARBA" id="ARBA00023012"/>
    </source>
</evidence>
<evidence type="ECO:0000256" key="6">
    <source>
        <dbReference type="ARBA" id="ARBA00022692"/>
    </source>
</evidence>
<keyword evidence="5" id="KW-0808">Transferase</keyword>
<feature type="domain" description="HAMP" evidence="13">
    <location>
        <begin position="184"/>
        <end position="237"/>
    </location>
</feature>
<keyword evidence="8 11" id="KW-1133">Transmembrane helix</keyword>
<protein>
    <recommendedName>
        <fullName evidence="3">histidine kinase</fullName>
        <ecNumber evidence="3">2.7.13.3</ecNumber>
    </recommendedName>
</protein>
<keyword evidence="7 14" id="KW-0418">Kinase</keyword>
<gene>
    <name evidence="14" type="ORF">SR41_16735</name>
</gene>
<dbReference type="Gene3D" id="3.30.565.10">
    <property type="entry name" value="Histidine kinase-like ATPase, C-terminal domain"/>
    <property type="match status" value="1"/>
</dbReference>
<dbReference type="InterPro" id="IPR003594">
    <property type="entry name" value="HATPase_dom"/>
</dbReference>
<evidence type="ECO:0000256" key="5">
    <source>
        <dbReference type="ARBA" id="ARBA00022679"/>
    </source>
</evidence>
<evidence type="ECO:0000256" key="7">
    <source>
        <dbReference type="ARBA" id="ARBA00022777"/>
    </source>
</evidence>
<evidence type="ECO:0000256" key="3">
    <source>
        <dbReference type="ARBA" id="ARBA00012438"/>
    </source>
</evidence>
<proteinExistence type="predicted"/>
<evidence type="ECO:0000256" key="11">
    <source>
        <dbReference type="SAM" id="Phobius"/>
    </source>
</evidence>
<dbReference type="SMART" id="SM00388">
    <property type="entry name" value="HisKA"/>
    <property type="match status" value="1"/>
</dbReference>
<keyword evidence="10 11" id="KW-0472">Membrane</keyword>
<dbReference type="InterPro" id="IPR050428">
    <property type="entry name" value="TCS_sensor_his_kinase"/>
</dbReference>
<feature type="domain" description="Histidine kinase" evidence="12">
    <location>
        <begin position="245"/>
        <end position="454"/>
    </location>
</feature>
<dbReference type="Pfam" id="PF02518">
    <property type="entry name" value="HATPase_c"/>
    <property type="match status" value="1"/>
</dbReference>
<dbReference type="SMART" id="SM00387">
    <property type="entry name" value="HATPase_c"/>
    <property type="match status" value="1"/>
</dbReference>
<dbReference type="EMBL" id="JXTP01000090">
    <property type="protein sequence ID" value="KIU26015.1"/>
    <property type="molecule type" value="Genomic_DNA"/>
</dbReference>
<comment type="caution">
    <text evidence="14">The sequence shown here is derived from an EMBL/GenBank/DDBJ whole genome shotgun (WGS) entry which is preliminary data.</text>
</comment>
<accession>A0A0D1M221</accession>
<comment type="catalytic activity">
    <reaction evidence="1">
        <text>ATP + protein L-histidine = ADP + protein N-phospho-L-histidine.</text>
        <dbReference type="EC" id="2.7.13.3"/>
    </reaction>
</comment>
<dbReference type="GO" id="GO:0000155">
    <property type="term" value="F:phosphorelay sensor kinase activity"/>
    <property type="evidence" value="ECO:0007669"/>
    <property type="project" value="InterPro"/>
</dbReference>
<evidence type="ECO:0000256" key="4">
    <source>
        <dbReference type="ARBA" id="ARBA00022553"/>
    </source>
</evidence>
<organism evidence="14 15">
    <name type="scientific">Sphingomonas melonis</name>
    <dbReference type="NCBI Taxonomy" id="152682"/>
    <lineage>
        <taxon>Bacteria</taxon>
        <taxon>Pseudomonadati</taxon>
        <taxon>Pseudomonadota</taxon>
        <taxon>Alphaproteobacteria</taxon>
        <taxon>Sphingomonadales</taxon>
        <taxon>Sphingomonadaceae</taxon>
        <taxon>Sphingomonas</taxon>
    </lineage>
</organism>
<evidence type="ECO:0000259" key="12">
    <source>
        <dbReference type="PROSITE" id="PS50109"/>
    </source>
</evidence>
<dbReference type="AlphaFoldDB" id="A0A0D1M221"/>
<sequence>MRIRARVPSALRSAAFRFALMLAGLVGLGAGALLLTVERQIGHYAREASDRMLHAESSVLAGEYATLGLSGLTDAIARHGGVGEDPPYRYLLQDAAGRRLAGDLPASAARNGSGYVLHYAESASDRSGERMVARRTNLPGGLVLVVATDSFDVQDLRDQLGRFTLISGLAIAALAVLGGFLVGGAFLKRLNGVNLAIERIIAGDRSERLPMIGFGPEFDDLAFNLNRMLDRNAAAMEALRQVSTDIAHDLRTPLTRLHQRLERMLATGGDRVGIEEALTQTDALLTTFQALLRIGTLEGGVGRQRFTTVDLSEVMDRVCQAYVPVVEDAGQTLTAEHLPDVSVLGDAELLAQLVTNLIENAIVHTPPGTRIVSRLRLVDGTPVAEICDDGPGIPAEEREKVFRRFYRRDASRSTDGAGLGLALVSAVSALHQAACSIPDADGGLCVRIEFPPSR</sequence>
<keyword evidence="9" id="KW-0902">Two-component regulatory system</keyword>
<dbReference type="Gene3D" id="1.10.287.130">
    <property type="match status" value="1"/>
</dbReference>
<dbReference type="CDD" id="cd00075">
    <property type="entry name" value="HATPase"/>
    <property type="match status" value="1"/>
</dbReference>
<dbReference type="InterPro" id="IPR036890">
    <property type="entry name" value="HATPase_C_sf"/>
</dbReference>
<evidence type="ECO:0000256" key="8">
    <source>
        <dbReference type="ARBA" id="ARBA00022989"/>
    </source>
</evidence>
<dbReference type="PANTHER" id="PTHR45436">
    <property type="entry name" value="SENSOR HISTIDINE KINASE YKOH"/>
    <property type="match status" value="1"/>
</dbReference>
<dbReference type="PRINTS" id="PR00344">
    <property type="entry name" value="BCTRLSENSOR"/>
</dbReference>
<dbReference type="PROSITE" id="PS50885">
    <property type="entry name" value="HAMP"/>
    <property type="match status" value="1"/>
</dbReference>
<evidence type="ECO:0000313" key="15">
    <source>
        <dbReference type="Proteomes" id="UP000033203"/>
    </source>
</evidence>
<dbReference type="Pfam" id="PF00672">
    <property type="entry name" value="HAMP"/>
    <property type="match status" value="1"/>
</dbReference>
<dbReference type="SUPFAM" id="SSF55874">
    <property type="entry name" value="ATPase domain of HSP90 chaperone/DNA topoisomerase II/histidine kinase"/>
    <property type="match status" value="1"/>
</dbReference>
<dbReference type="SUPFAM" id="SSF47384">
    <property type="entry name" value="Homodimeric domain of signal transducing histidine kinase"/>
    <property type="match status" value="1"/>
</dbReference>
<keyword evidence="4" id="KW-0597">Phosphoprotein</keyword>
<dbReference type="EC" id="2.7.13.3" evidence="3"/>
<dbReference type="InterPro" id="IPR036097">
    <property type="entry name" value="HisK_dim/P_sf"/>
</dbReference>
<dbReference type="PROSITE" id="PS50109">
    <property type="entry name" value="HIS_KIN"/>
    <property type="match status" value="1"/>
</dbReference>
<keyword evidence="6 11" id="KW-0812">Transmembrane</keyword>